<feature type="domain" description="DUF5683" evidence="1">
    <location>
        <begin position="12"/>
        <end position="151"/>
    </location>
</feature>
<evidence type="ECO:0000313" key="3">
    <source>
        <dbReference type="Proteomes" id="UP000216446"/>
    </source>
</evidence>
<sequence length="163" mass="17653">MVVDTAAVDTLRTPGRALRRSLLAPGLGQVYNGQAEKTPFVIVALLGAGAYAAYNHDRYLLYRHAFLYQSRVEAGITPNEFERFADEWVEAGSLSAVTLRSLRENARSSRDIAIVLTGAVYALQALDAYVSAHLQDFDVGEDLSLHVAPEASGGVTLTMRLGL</sequence>
<dbReference type="Proteomes" id="UP000216446">
    <property type="component" value="Unassembled WGS sequence"/>
</dbReference>
<evidence type="ECO:0000313" key="2">
    <source>
        <dbReference type="EMBL" id="OZC04689.1"/>
    </source>
</evidence>
<protein>
    <recommendedName>
        <fullName evidence="1">DUF5683 domain-containing protein</fullName>
    </recommendedName>
</protein>
<organism evidence="2 3">
    <name type="scientific">Rubricoccus marinus</name>
    <dbReference type="NCBI Taxonomy" id="716817"/>
    <lineage>
        <taxon>Bacteria</taxon>
        <taxon>Pseudomonadati</taxon>
        <taxon>Rhodothermota</taxon>
        <taxon>Rhodothermia</taxon>
        <taxon>Rhodothermales</taxon>
        <taxon>Rubricoccaceae</taxon>
        <taxon>Rubricoccus</taxon>
    </lineage>
</organism>
<gene>
    <name evidence="2" type="ORF">BSZ36_10445</name>
</gene>
<proteinExistence type="predicted"/>
<dbReference type="AlphaFoldDB" id="A0A259U3U2"/>
<dbReference type="EMBL" id="MQWB01000001">
    <property type="protein sequence ID" value="OZC04689.1"/>
    <property type="molecule type" value="Genomic_DNA"/>
</dbReference>
<reference evidence="2 3" key="1">
    <citation type="submission" date="2016-11" db="EMBL/GenBank/DDBJ databases">
        <title>Study of marine rhodopsin-containing bacteria.</title>
        <authorList>
            <person name="Yoshizawa S."/>
            <person name="Kumagai Y."/>
            <person name="Kogure K."/>
        </authorList>
    </citation>
    <scope>NUCLEOTIDE SEQUENCE [LARGE SCALE GENOMIC DNA]</scope>
    <source>
        <strain evidence="2 3">SG-29</strain>
    </source>
</reference>
<dbReference type="Pfam" id="PF18935">
    <property type="entry name" value="DUF5683"/>
    <property type="match status" value="1"/>
</dbReference>
<comment type="caution">
    <text evidence="2">The sequence shown here is derived from an EMBL/GenBank/DDBJ whole genome shotgun (WGS) entry which is preliminary data.</text>
</comment>
<evidence type="ECO:0000259" key="1">
    <source>
        <dbReference type="Pfam" id="PF18935"/>
    </source>
</evidence>
<dbReference type="InParanoid" id="A0A259U3U2"/>
<accession>A0A259U3U2</accession>
<keyword evidence="3" id="KW-1185">Reference proteome</keyword>
<name>A0A259U3U2_9BACT</name>
<dbReference type="InterPro" id="IPR043738">
    <property type="entry name" value="DUF5683"/>
</dbReference>